<feature type="non-terminal residue" evidence="1">
    <location>
        <position position="182"/>
    </location>
</feature>
<proteinExistence type="predicted"/>
<reference evidence="3" key="1">
    <citation type="submission" date="2012-12" db="EMBL/GenBank/DDBJ databases">
        <authorList>
            <person name="Hellsten U."/>
            <person name="Grimwood J."/>
            <person name="Chapman J.A."/>
            <person name="Shapiro H."/>
            <person name="Aerts A."/>
            <person name="Otillar R.P."/>
            <person name="Terry A.Y."/>
            <person name="Boore J.L."/>
            <person name="Simakov O."/>
            <person name="Marletaz F."/>
            <person name="Cho S.-J."/>
            <person name="Edsinger-Gonzales E."/>
            <person name="Havlak P."/>
            <person name="Kuo D.-H."/>
            <person name="Larsson T."/>
            <person name="Lv J."/>
            <person name="Arendt D."/>
            <person name="Savage R."/>
            <person name="Osoegawa K."/>
            <person name="de Jong P."/>
            <person name="Lindberg D.R."/>
            <person name="Seaver E.C."/>
            <person name="Weisblat D.A."/>
            <person name="Putnam N.H."/>
            <person name="Grigoriev I.V."/>
            <person name="Rokhsar D.S."/>
        </authorList>
    </citation>
    <scope>NUCLEOTIDE SEQUENCE</scope>
    <source>
        <strain evidence="3">I ESC-2004</strain>
    </source>
</reference>
<dbReference type="EnsemblMetazoa" id="CapteT189620">
    <property type="protein sequence ID" value="CapteP189620"/>
    <property type="gene ID" value="CapteG189620"/>
</dbReference>
<evidence type="ECO:0000313" key="1">
    <source>
        <dbReference type="EMBL" id="ELU09957.1"/>
    </source>
</evidence>
<accession>R7V163</accession>
<sequence length="182" mass="20943">MVLGRESDEIQCSLWFTRKLQLTKLSRVTCYLIGLAKLKASIMTGQLQNGILLPSLRPSLPFLDLHGIRRLEFHQAIMEDLRDRLLQRVSELAAKPDKNNLKTLNDLLTKSFPVVNVKSLRPVVLCIMQHLPKIKQEYLSVIVENKELYKESSVEVKQQIWQDNQALFGDEVSPLLSKYIDD</sequence>
<dbReference type="OMA" id="MDISEHV"/>
<gene>
    <name evidence="1" type="ORF">CAPTEDRAFT_189620</name>
</gene>
<dbReference type="Proteomes" id="UP000014760">
    <property type="component" value="Unassembled WGS sequence"/>
</dbReference>
<dbReference type="GO" id="GO:0034244">
    <property type="term" value="P:negative regulation of transcription elongation by RNA polymerase II"/>
    <property type="evidence" value="ECO:0007669"/>
    <property type="project" value="TreeGrafter"/>
</dbReference>
<reference evidence="2" key="3">
    <citation type="submission" date="2015-06" db="UniProtKB">
        <authorList>
            <consortium name="EnsemblMetazoa"/>
        </authorList>
    </citation>
    <scope>IDENTIFICATION</scope>
</reference>
<organism evidence="1">
    <name type="scientific">Capitella teleta</name>
    <name type="common">Polychaete worm</name>
    <dbReference type="NCBI Taxonomy" id="283909"/>
    <lineage>
        <taxon>Eukaryota</taxon>
        <taxon>Metazoa</taxon>
        <taxon>Spiralia</taxon>
        <taxon>Lophotrochozoa</taxon>
        <taxon>Annelida</taxon>
        <taxon>Polychaeta</taxon>
        <taxon>Sedentaria</taxon>
        <taxon>Scolecida</taxon>
        <taxon>Capitellidae</taxon>
        <taxon>Capitella</taxon>
    </lineage>
</organism>
<dbReference type="PANTHER" id="PTHR13503">
    <property type="entry name" value="NEGATIVE ELONGATION FACTOR COMPLEX MEMBER B"/>
    <property type="match status" value="1"/>
</dbReference>
<keyword evidence="3" id="KW-1185">Reference proteome</keyword>
<dbReference type="EMBL" id="AMQN01041334">
    <property type="status" value="NOT_ANNOTATED_CDS"/>
    <property type="molecule type" value="Genomic_DNA"/>
</dbReference>
<dbReference type="HOGENOM" id="CLU_1485573_0_0_1"/>
<dbReference type="GO" id="GO:0032021">
    <property type="term" value="C:NELF complex"/>
    <property type="evidence" value="ECO:0007669"/>
    <property type="project" value="TreeGrafter"/>
</dbReference>
<dbReference type="EMBL" id="KB297759">
    <property type="protein sequence ID" value="ELU09957.1"/>
    <property type="molecule type" value="Genomic_DNA"/>
</dbReference>
<dbReference type="Pfam" id="PF06209">
    <property type="entry name" value="COBRA1"/>
    <property type="match status" value="1"/>
</dbReference>
<evidence type="ECO:0000313" key="2">
    <source>
        <dbReference type="EnsemblMetazoa" id="CapteP189620"/>
    </source>
</evidence>
<dbReference type="PANTHER" id="PTHR13503:SF3">
    <property type="entry name" value="NEGATIVE ELONGATION FACTOR B"/>
    <property type="match status" value="1"/>
</dbReference>
<dbReference type="InterPro" id="IPR010405">
    <property type="entry name" value="COBRA1"/>
</dbReference>
<evidence type="ECO:0000313" key="3">
    <source>
        <dbReference type="Proteomes" id="UP000014760"/>
    </source>
</evidence>
<dbReference type="OrthoDB" id="5548359at2759"/>
<reference evidence="1 3" key="2">
    <citation type="journal article" date="2013" name="Nature">
        <title>Insights into bilaterian evolution from three spiralian genomes.</title>
        <authorList>
            <person name="Simakov O."/>
            <person name="Marletaz F."/>
            <person name="Cho S.J."/>
            <person name="Edsinger-Gonzales E."/>
            <person name="Havlak P."/>
            <person name="Hellsten U."/>
            <person name="Kuo D.H."/>
            <person name="Larsson T."/>
            <person name="Lv J."/>
            <person name="Arendt D."/>
            <person name="Savage R."/>
            <person name="Osoegawa K."/>
            <person name="de Jong P."/>
            <person name="Grimwood J."/>
            <person name="Chapman J.A."/>
            <person name="Shapiro H."/>
            <person name="Aerts A."/>
            <person name="Otillar R.P."/>
            <person name="Terry A.Y."/>
            <person name="Boore J.L."/>
            <person name="Grigoriev I.V."/>
            <person name="Lindberg D.R."/>
            <person name="Seaver E.C."/>
            <person name="Weisblat D.A."/>
            <person name="Putnam N.H."/>
            <person name="Rokhsar D.S."/>
        </authorList>
    </citation>
    <scope>NUCLEOTIDE SEQUENCE</scope>
    <source>
        <strain evidence="1 3">I ESC-2004</strain>
    </source>
</reference>
<protein>
    <submittedName>
        <fullName evidence="1 2">Uncharacterized protein</fullName>
    </submittedName>
</protein>
<name>R7V163_CAPTE</name>
<dbReference type="AlphaFoldDB" id="R7V163"/>
<dbReference type="STRING" id="283909.R7V163"/>